<reference evidence="1" key="1">
    <citation type="submission" date="2016-05" db="EMBL/GenBank/DDBJ databases">
        <authorList>
            <person name="Lavstsen T."/>
            <person name="Jespersen J.S."/>
        </authorList>
    </citation>
    <scope>NUCLEOTIDE SEQUENCE</scope>
    <source>
        <tissue evidence="1">Brain</tissue>
    </source>
</reference>
<reference evidence="1" key="2">
    <citation type="submission" date="2016-06" db="EMBL/GenBank/DDBJ databases">
        <title>The genome of a short-lived fish provides insights into sex chromosome evolution and the genetic control of aging.</title>
        <authorList>
            <person name="Reichwald K."/>
            <person name="Felder M."/>
            <person name="Petzold A."/>
            <person name="Koch P."/>
            <person name="Groth M."/>
            <person name="Platzer M."/>
        </authorList>
    </citation>
    <scope>NUCLEOTIDE SEQUENCE</scope>
    <source>
        <tissue evidence="1">Brain</tissue>
    </source>
</reference>
<sequence>CCCGGVLLSAPVESRGQLKPLIYLFVYIFKTWSSMPDNGFQVK</sequence>
<accession>A0A1A8KHM3</accession>
<proteinExistence type="predicted"/>
<organism evidence="1">
    <name type="scientific">Nothobranchius kuhntae</name>
    <name type="common">Beira killifish</name>
    <dbReference type="NCBI Taxonomy" id="321403"/>
    <lineage>
        <taxon>Eukaryota</taxon>
        <taxon>Metazoa</taxon>
        <taxon>Chordata</taxon>
        <taxon>Craniata</taxon>
        <taxon>Vertebrata</taxon>
        <taxon>Euteleostomi</taxon>
        <taxon>Actinopterygii</taxon>
        <taxon>Neopterygii</taxon>
        <taxon>Teleostei</taxon>
        <taxon>Neoteleostei</taxon>
        <taxon>Acanthomorphata</taxon>
        <taxon>Ovalentaria</taxon>
        <taxon>Atherinomorphae</taxon>
        <taxon>Cyprinodontiformes</taxon>
        <taxon>Nothobranchiidae</taxon>
        <taxon>Nothobranchius</taxon>
    </lineage>
</organism>
<dbReference type="AlphaFoldDB" id="A0A1A8KHM3"/>
<evidence type="ECO:0000313" key="1">
    <source>
        <dbReference type="EMBL" id="SBR31857.1"/>
    </source>
</evidence>
<feature type="non-terminal residue" evidence="1">
    <location>
        <position position="43"/>
    </location>
</feature>
<protein>
    <submittedName>
        <fullName evidence="1">Uncharacterized protein</fullName>
    </submittedName>
</protein>
<gene>
    <name evidence="1" type="primary">Nfu_g_1_000100</name>
</gene>
<name>A0A1A8KHM3_NOTKU</name>
<dbReference type="EMBL" id="HAEE01011807">
    <property type="protein sequence ID" value="SBR31857.1"/>
    <property type="molecule type" value="Transcribed_RNA"/>
</dbReference>
<feature type="non-terminal residue" evidence="1">
    <location>
        <position position="1"/>
    </location>
</feature>